<name>A0A7C4JRA0_9BACT</name>
<dbReference type="EMBL" id="DSZN01000101">
    <property type="protein sequence ID" value="HGQ85911.1"/>
    <property type="molecule type" value="Genomic_DNA"/>
</dbReference>
<dbReference type="Gene3D" id="3.40.50.2000">
    <property type="entry name" value="Glycogen Phosphorylase B"/>
    <property type="match status" value="2"/>
</dbReference>
<sequence length="344" mass="41029">MRLLYLYKWCTIGGVERVLINRAFVFKKYGIPIKMDIYFYYKGVINDFKKYIEKYNLNEYIDVVEKLDFKKYDYVVSIDTPEAFEEKDLKNLILEYHTSYEDHGSYLKEVPQEKVKLVLVPSDYFKEVLKKRRPDLGNRVLVLRNFVIEEAFDHFNYHLPEWSLKPIVWIGRTDYLKNPHFIVKALRKFRNVYGDKIFFCVVGSSVDEEDFISFIRKEGQIDRVVFYPNITFEKVGAFLRQMSQKEAILVSASKGESFGMAVAEAIYFGLPVLITDIPSHRDLVQNNKTYLYEINNTDEFISKLNNIIQNYDQCKEEILRLRENFTPKRFLDDWENFQRIIGQR</sequence>
<organism evidence="2">
    <name type="scientific">Thermodesulfobacterium geofontis</name>
    <dbReference type="NCBI Taxonomy" id="1295609"/>
    <lineage>
        <taxon>Bacteria</taxon>
        <taxon>Pseudomonadati</taxon>
        <taxon>Thermodesulfobacteriota</taxon>
        <taxon>Thermodesulfobacteria</taxon>
        <taxon>Thermodesulfobacteriales</taxon>
        <taxon>Thermodesulfobacteriaceae</taxon>
        <taxon>Thermodesulfobacterium</taxon>
    </lineage>
</organism>
<dbReference type="SUPFAM" id="SSF53756">
    <property type="entry name" value="UDP-Glycosyltransferase/glycogen phosphorylase"/>
    <property type="match status" value="1"/>
</dbReference>
<gene>
    <name evidence="2" type="ORF">ENT66_06270</name>
</gene>
<protein>
    <submittedName>
        <fullName evidence="2">Glycosyltransferase</fullName>
    </submittedName>
</protein>
<keyword evidence="2" id="KW-0808">Transferase</keyword>
<reference evidence="2" key="1">
    <citation type="journal article" date="2020" name="mSystems">
        <title>Genome- and Community-Level Interaction Insights into Carbon Utilization and Element Cycling Functions of Hydrothermarchaeota in Hydrothermal Sediment.</title>
        <authorList>
            <person name="Zhou Z."/>
            <person name="Liu Y."/>
            <person name="Xu W."/>
            <person name="Pan J."/>
            <person name="Luo Z.H."/>
            <person name="Li M."/>
        </authorList>
    </citation>
    <scope>NUCLEOTIDE SEQUENCE [LARGE SCALE GENOMIC DNA]</scope>
    <source>
        <strain evidence="2">SpSt-6</strain>
    </source>
</reference>
<dbReference type="InterPro" id="IPR001296">
    <property type="entry name" value="Glyco_trans_1"/>
</dbReference>
<accession>A0A7C4JRA0</accession>
<feature type="domain" description="Glycosyl transferase family 1" evidence="1">
    <location>
        <begin position="167"/>
        <end position="315"/>
    </location>
</feature>
<evidence type="ECO:0000259" key="1">
    <source>
        <dbReference type="Pfam" id="PF00534"/>
    </source>
</evidence>
<comment type="caution">
    <text evidence="2">The sequence shown here is derived from an EMBL/GenBank/DDBJ whole genome shotgun (WGS) entry which is preliminary data.</text>
</comment>
<dbReference type="Pfam" id="PF00534">
    <property type="entry name" value="Glycos_transf_1"/>
    <property type="match status" value="1"/>
</dbReference>
<dbReference type="AlphaFoldDB" id="A0A7C4JRA0"/>
<dbReference type="PANTHER" id="PTHR46401">
    <property type="entry name" value="GLYCOSYLTRANSFERASE WBBK-RELATED"/>
    <property type="match status" value="1"/>
</dbReference>
<dbReference type="CDD" id="cd03801">
    <property type="entry name" value="GT4_PimA-like"/>
    <property type="match status" value="1"/>
</dbReference>
<evidence type="ECO:0000313" key="2">
    <source>
        <dbReference type="EMBL" id="HGQ85911.1"/>
    </source>
</evidence>
<dbReference type="GO" id="GO:0016757">
    <property type="term" value="F:glycosyltransferase activity"/>
    <property type="evidence" value="ECO:0007669"/>
    <property type="project" value="InterPro"/>
</dbReference>
<proteinExistence type="predicted"/>
<dbReference type="PANTHER" id="PTHR46401:SF8">
    <property type="entry name" value="BLL6006 PROTEIN"/>
    <property type="match status" value="1"/>
</dbReference>